<comment type="caution">
    <text evidence="3">The sequence shown here is derived from an EMBL/GenBank/DDBJ whole genome shotgun (WGS) entry which is preliminary data.</text>
</comment>
<sequence>LEEQNIHLNREIGNLKSELEEQERDADEILKKYQLNIHNYSLDSHRFTDLNNQIDILSVENRMLKEKIREMEEKCSFYESSWIDRTESKKMENKLRELENKLEFESTHRIRLQNHLDRVKQQYENSQNEIELILGREKKCEENLRKVQRHSKEILEEFGDLKKKLIDYEETKKRIEQQNEILERELDSCRSEIKINQTRLEAFQNAFNAMNESDDEDDEQNDDESDLAEDFSDITDSDRASSSKFLNVSMSKMSVKSGDLN</sequence>
<dbReference type="STRING" id="10195.A0A3M7SNR7"/>
<name>A0A3M7SNR7_BRAPC</name>
<evidence type="ECO:0000256" key="2">
    <source>
        <dbReference type="SAM" id="MobiDB-lite"/>
    </source>
</evidence>
<evidence type="ECO:0000313" key="3">
    <source>
        <dbReference type="EMBL" id="RNA37443.1"/>
    </source>
</evidence>
<dbReference type="EMBL" id="REGN01001042">
    <property type="protein sequence ID" value="RNA37443.1"/>
    <property type="molecule type" value="Genomic_DNA"/>
</dbReference>
<feature type="compositionally biased region" description="Acidic residues" evidence="2">
    <location>
        <begin position="212"/>
        <end position="235"/>
    </location>
</feature>
<evidence type="ECO:0000256" key="1">
    <source>
        <dbReference type="SAM" id="Coils"/>
    </source>
</evidence>
<organism evidence="3 4">
    <name type="scientific">Brachionus plicatilis</name>
    <name type="common">Marine rotifer</name>
    <name type="synonym">Brachionus muelleri</name>
    <dbReference type="NCBI Taxonomy" id="10195"/>
    <lineage>
        <taxon>Eukaryota</taxon>
        <taxon>Metazoa</taxon>
        <taxon>Spiralia</taxon>
        <taxon>Gnathifera</taxon>
        <taxon>Rotifera</taxon>
        <taxon>Eurotatoria</taxon>
        <taxon>Monogononta</taxon>
        <taxon>Pseudotrocha</taxon>
        <taxon>Ploima</taxon>
        <taxon>Brachionidae</taxon>
        <taxon>Brachionus</taxon>
    </lineage>
</organism>
<proteinExistence type="predicted"/>
<keyword evidence="1" id="KW-0175">Coiled coil</keyword>
<gene>
    <name evidence="3" type="ORF">BpHYR1_001676</name>
</gene>
<reference evidence="3 4" key="1">
    <citation type="journal article" date="2018" name="Sci. Rep.">
        <title>Genomic signatures of local adaptation to the degree of environmental predictability in rotifers.</title>
        <authorList>
            <person name="Franch-Gras L."/>
            <person name="Hahn C."/>
            <person name="Garcia-Roger E.M."/>
            <person name="Carmona M.J."/>
            <person name="Serra M."/>
            <person name="Gomez A."/>
        </authorList>
    </citation>
    <scope>NUCLEOTIDE SEQUENCE [LARGE SCALE GENOMIC DNA]</scope>
    <source>
        <strain evidence="3">HYR1</strain>
    </source>
</reference>
<protein>
    <submittedName>
        <fullName evidence="3">Unconventional myosin-XVIIIa</fullName>
    </submittedName>
</protein>
<feature type="coiled-coil region" evidence="1">
    <location>
        <begin position="5"/>
        <end position="199"/>
    </location>
</feature>
<feature type="region of interest" description="Disordered" evidence="2">
    <location>
        <begin position="211"/>
        <end position="243"/>
    </location>
</feature>
<dbReference type="AlphaFoldDB" id="A0A3M7SNR7"/>
<keyword evidence="4" id="KW-1185">Reference proteome</keyword>
<evidence type="ECO:0000313" key="4">
    <source>
        <dbReference type="Proteomes" id="UP000276133"/>
    </source>
</evidence>
<feature type="non-terminal residue" evidence="3">
    <location>
        <position position="1"/>
    </location>
</feature>
<accession>A0A3M7SNR7</accession>
<dbReference type="Proteomes" id="UP000276133">
    <property type="component" value="Unassembled WGS sequence"/>
</dbReference>
<dbReference type="OrthoDB" id="2914378at2759"/>